<reference evidence="1 2" key="1">
    <citation type="submission" date="2016-01" db="EMBL/GenBank/DDBJ databases">
        <title>Complete genome sequence of a soil Actinobacterium, Isoptericola dokdonensis DS-3.</title>
        <authorList>
            <person name="Kwon S.-K."/>
            <person name="Kim J.F."/>
        </authorList>
    </citation>
    <scope>NUCLEOTIDE SEQUENCE [LARGE SCALE GENOMIC DNA]</scope>
    <source>
        <strain evidence="1 2">DS-3</strain>
    </source>
</reference>
<proteinExistence type="predicted"/>
<dbReference type="Gene3D" id="1.10.10.10">
    <property type="entry name" value="Winged helix-like DNA-binding domain superfamily/Winged helix DNA-binding domain"/>
    <property type="match status" value="1"/>
</dbReference>
<evidence type="ECO:0008006" key="3">
    <source>
        <dbReference type="Google" id="ProtNLM"/>
    </source>
</evidence>
<dbReference type="InterPro" id="IPR036388">
    <property type="entry name" value="WH-like_DNA-bd_sf"/>
</dbReference>
<sequence length="150" mass="15539">MDQIPFGPQLVGETEKALDALLRRELAPTGLTPRHWVTLRLALQRDGVRDGGALGARSPDDGTGLAEHVIARAHLDDAPRLVGDLRAAGLLDGDEPTCAGRDLVDVVQARVRAVVGPVLADLPPADAAAAARALDALRAGVRRALAAAAT</sequence>
<keyword evidence="2" id="KW-1185">Reference proteome</keyword>
<dbReference type="PATRIC" id="fig|1300344.3.peg.2154"/>
<dbReference type="KEGG" id="ido:I598_2145"/>
<dbReference type="STRING" id="1300344.I598_2145"/>
<organism evidence="1 2">
    <name type="scientific">Isoptericola dokdonensis DS-3</name>
    <dbReference type="NCBI Taxonomy" id="1300344"/>
    <lineage>
        <taxon>Bacteria</taxon>
        <taxon>Bacillati</taxon>
        <taxon>Actinomycetota</taxon>
        <taxon>Actinomycetes</taxon>
        <taxon>Micrococcales</taxon>
        <taxon>Promicromonosporaceae</taxon>
        <taxon>Isoptericola</taxon>
    </lineage>
</organism>
<dbReference type="Proteomes" id="UP000076794">
    <property type="component" value="Chromosome"/>
</dbReference>
<dbReference type="OrthoDB" id="4550567at2"/>
<protein>
    <recommendedName>
        <fullName evidence="3">MarR family protein</fullName>
    </recommendedName>
</protein>
<dbReference type="EMBL" id="CP014209">
    <property type="protein sequence ID" value="ANC31686.1"/>
    <property type="molecule type" value="Genomic_DNA"/>
</dbReference>
<dbReference type="AlphaFoldDB" id="A0A168FGH0"/>
<accession>A0A168FGH0</accession>
<name>A0A168FGH0_9MICO</name>
<dbReference type="RefSeq" id="WP_068202932.1">
    <property type="nucleotide sequence ID" value="NZ_CP014209.1"/>
</dbReference>
<evidence type="ECO:0000313" key="1">
    <source>
        <dbReference type="EMBL" id="ANC31686.1"/>
    </source>
</evidence>
<gene>
    <name evidence="1" type="ORF">I598_2145</name>
</gene>
<evidence type="ECO:0000313" key="2">
    <source>
        <dbReference type="Proteomes" id="UP000076794"/>
    </source>
</evidence>